<sequence length="380" mass="43548">MRNKKKYTFRKFINDVHLWLGLASGIILFIVCFTGTVLVFELEIKEFFAEDFIVEAQVEKQTVTSLAEELKASNGFYVTGVTLPNNENAAYTFLVKEDLKQPRGTKVLVNPYTKAIHKAEKTKADAFMFTMFKLHRWLLLDTTIGRPIVGVATIIFLILAISGIVLWFPKRVKWKTVKQGFKIKTKANWKRVNHDLHNTLGFYACIFLLVMAVTGLCWSFESYREGLGYIMGTKIFDRSSPEFLLEHNSDATTISYDEAIQLANQTLNYPGELAVTFPNQKNNYYSFRKYNDNNWSPSTSDKLFLDTTGTVLKVEYFDEKPLNQKLAAVIKPLHTGDIFGTFSKIVYFLACLIATSLPVTGTLIWWNKLKKKKKKEKTVK</sequence>
<feature type="transmembrane region" description="Helical" evidence="1">
    <location>
        <begin position="345"/>
        <end position="366"/>
    </location>
</feature>
<accession>A0ABS3SRK2</accession>
<keyword evidence="1" id="KW-0812">Transmembrane</keyword>
<reference evidence="2 3" key="1">
    <citation type="submission" date="2021-03" db="EMBL/GenBank/DDBJ databases">
        <title>Gelidibacter sp. nov., isolated from costal sediment.</title>
        <authorList>
            <person name="Lun K.-Y."/>
        </authorList>
    </citation>
    <scope>NUCLEOTIDE SEQUENCE [LARGE SCALE GENOMIC DNA]</scope>
    <source>
        <strain evidence="2 3">DF109</strain>
    </source>
</reference>
<name>A0ABS3SRK2_9FLAO</name>
<proteinExistence type="predicted"/>
<dbReference type="Proteomes" id="UP000681315">
    <property type="component" value="Unassembled WGS sequence"/>
</dbReference>
<feature type="transmembrane region" description="Helical" evidence="1">
    <location>
        <begin position="148"/>
        <end position="168"/>
    </location>
</feature>
<evidence type="ECO:0000313" key="3">
    <source>
        <dbReference type="Proteomes" id="UP000681315"/>
    </source>
</evidence>
<protein>
    <submittedName>
        <fullName evidence="2">PepSY domain-containing protein</fullName>
    </submittedName>
</protein>
<organism evidence="2 3">
    <name type="scientific">Gelidibacter pelagius</name>
    <dbReference type="NCBI Taxonomy" id="2819985"/>
    <lineage>
        <taxon>Bacteria</taxon>
        <taxon>Pseudomonadati</taxon>
        <taxon>Bacteroidota</taxon>
        <taxon>Flavobacteriia</taxon>
        <taxon>Flavobacteriales</taxon>
        <taxon>Flavobacteriaceae</taxon>
        <taxon>Gelidibacter</taxon>
    </lineage>
</organism>
<keyword evidence="3" id="KW-1185">Reference proteome</keyword>
<evidence type="ECO:0000313" key="2">
    <source>
        <dbReference type="EMBL" id="MBO3098337.1"/>
    </source>
</evidence>
<keyword evidence="1" id="KW-0472">Membrane</keyword>
<comment type="caution">
    <text evidence="2">The sequence shown here is derived from an EMBL/GenBank/DDBJ whole genome shotgun (WGS) entry which is preliminary data.</text>
</comment>
<dbReference type="Pfam" id="PF03929">
    <property type="entry name" value="PepSY_TM"/>
    <property type="match status" value="1"/>
</dbReference>
<dbReference type="RefSeq" id="WP_208233483.1">
    <property type="nucleotide sequence ID" value="NZ_JAGEVG010000009.1"/>
</dbReference>
<dbReference type="InterPro" id="IPR005625">
    <property type="entry name" value="PepSY-ass_TM"/>
</dbReference>
<dbReference type="EMBL" id="JAGEVG010000009">
    <property type="protein sequence ID" value="MBO3098337.1"/>
    <property type="molecule type" value="Genomic_DNA"/>
</dbReference>
<gene>
    <name evidence="2" type="ORF">J4051_08670</name>
</gene>
<feature type="transmembrane region" description="Helical" evidence="1">
    <location>
        <begin position="20"/>
        <end position="40"/>
    </location>
</feature>
<dbReference type="PANTHER" id="PTHR34219">
    <property type="entry name" value="IRON-REGULATED INNER MEMBRANE PROTEIN-RELATED"/>
    <property type="match status" value="1"/>
</dbReference>
<evidence type="ECO:0000256" key="1">
    <source>
        <dbReference type="SAM" id="Phobius"/>
    </source>
</evidence>
<feature type="transmembrane region" description="Helical" evidence="1">
    <location>
        <begin position="200"/>
        <end position="221"/>
    </location>
</feature>
<dbReference type="PANTHER" id="PTHR34219:SF3">
    <property type="entry name" value="BLL7967 PROTEIN"/>
    <property type="match status" value="1"/>
</dbReference>
<keyword evidence="1" id="KW-1133">Transmembrane helix</keyword>